<dbReference type="OrthoDB" id="10545679at2759"/>
<evidence type="ECO:0000313" key="2">
    <source>
        <dbReference type="EMBL" id="KAF4468001.1"/>
    </source>
</evidence>
<dbReference type="EMBL" id="JAADYS010000669">
    <property type="protein sequence ID" value="KAF4468001.1"/>
    <property type="molecule type" value="Genomic_DNA"/>
</dbReference>
<sequence length="204" mass="22032">MNPVEITAIISAAVLYLVITAVFPARKLFIYATHKAPRLQAHAGSMGLTVVAAFILSLLWPAAIVCGVWRPYISAHLPSDRGAVDGTNTIQARSSSTRHSSPWKQIQTGFRRIGSRPEEPSADAGSQIATRAQEEVQPGFARAMDWQQTREASLPDSNAGVEPVHYVHQACQTTQGPPPYHPTPETVDKAAIPDGYCPPPPYVA</sequence>
<organism evidence="2 3">
    <name type="scientific">Fusarium albosuccineum</name>
    <dbReference type="NCBI Taxonomy" id="1237068"/>
    <lineage>
        <taxon>Eukaryota</taxon>
        <taxon>Fungi</taxon>
        <taxon>Dikarya</taxon>
        <taxon>Ascomycota</taxon>
        <taxon>Pezizomycotina</taxon>
        <taxon>Sordariomycetes</taxon>
        <taxon>Hypocreomycetidae</taxon>
        <taxon>Hypocreales</taxon>
        <taxon>Nectriaceae</taxon>
        <taxon>Fusarium</taxon>
        <taxon>Fusarium decemcellulare species complex</taxon>
    </lineage>
</organism>
<feature type="transmembrane region" description="Helical" evidence="1">
    <location>
        <begin position="6"/>
        <end position="25"/>
    </location>
</feature>
<gene>
    <name evidence="2" type="ORF">FALBO_5121</name>
</gene>
<evidence type="ECO:0000256" key="1">
    <source>
        <dbReference type="SAM" id="Phobius"/>
    </source>
</evidence>
<feature type="transmembrane region" description="Helical" evidence="1">
    <location>
        <begin position="46"/>
        <end position="72"/>
    </location>
</feature>
<keyword evidence="1" id="KW-0472">Membrane</keyword>
<proteinExistence type="predicted"/>
<keyword evidence="1" id="KW-0812">Transmembrane</keyword>
<dbReference type="Proteomes" id="UP000554235">
    <property type="component" value="Unassembled WGS sequence"/>
</dbReference>
<evidence type="ECO:0000313" key="3">
    <source>
        <dbReference type="Proteomes" id="UP000554235"/>
    </source>
</evidence>
<keyword evidence="1" id="KW-1133">Transmembrane helix</keyword>
<protein>
    <submittedName>
        <fullName evidence="2">Uncharacterized protein</fullName>
    </submittedName>
</protein>
<comment type="caution">
    <text evidence="2">The sequence shown here is derived from an EMBL/GenBank/DDBJ whole genome shotgun (WGS) entry which is preliminary data.</text>
</comment>
<keyword evidence="3" id="KW-1185">Reference proteome</keyword>
<dbReference type="AlphaFoldDB" id="A0A8H4PFS0"/>
<reference evidence="2 3" key="1">
    <citation type="submission" date="2020-01" db="EMBL/GenBank/DDBJ databases">
        <title>Identification and distribution of gene clusters putatively required for synthesis of sphingolipid metabolism inhibitors in phylogenetically diverse species of the filamentous fungus Fusarium.</title>
        <authorList>
            <person name="Kim H.-S."/>
            <person name="Busman M."/>
            <person name="Brown D.W."/>
            <person name="Divon H."/>
            <person name="Uhlig S."/>
            <person name="Proctor R.H."/>
        </authorList>
    </citation>
    <scope>NUCLEOTIDE SEQUENCE [LARGE SCALE GENOMIC DNA]</scope>
    <source>
        <strain evidence="2 3">NRRL 20459</strain>
    </source>
</reference>
<accession>A0A8H4PFS0</accession>
<name>A0A8H4PFS0_9HYPO</name>